<dbReference type="EMBL" id="BMHK01000005">
    <property type="protein sequence ID" value="GGB94898.1"/>
    <property type="molecule type" value="Genomic_DNA"/>
</dbReference>
<sequence>MGPEETIVENTGAQHGPQAPAHKIRRKPGIPWTDGLPFVVENADQIEGQVAHFGRTRQRVGTTDKPGVGDNYV</sequence>
<proteinExistence type="predicted"/>
<reference evidence="2" key="1">
    <citation type="journal article" date="2014" name="Int. J. Syst. Evol. Microbiol.">
        <title>Complete genome sequence of Corynebacterium casei LMG S-19264T (=DSM 44701T), isolated from a smear-ripened cheese.</title>
        <authorList>
            <consortium name="US DOE Joint Genome Institute (JGI-PGF)"/>
            <person name="Walter F."/>
            <person name="Albersmeier A."/>
            <person name="Kalinowski J."/>
            <person name="Ruckert C."/>
        </authorList>
    </citation>
    <scope>NUCLEOTIDE SEQUENCE</scope>
    <source>
        <strain evidence="2">CGMCC 1.15095</strain>
    </source>
</reference>
<name>A0A916TR62_9SPHN</name>
<reference evidence="2" key="2">
    <citation type="submission" date="2020-09" db="EMBL/GenBank/DDBJ databases">
        <authorList>
            <person name="Sun Q."/>
            <person name="Zhou Y."/>
        </authorList>
    </citation>
    <scope>NUCLEOTIDE SEQUENCE</scope>
    <source>
        <strain evidence="2">CGMCC 1.15095</strain>
    </source>
</reference>
<gene>
    <name evidence="2" type="ORF">GCM10011494_11720</name>
</gene>
<evidence type="ECO:0000313" key="3">
    <source>
        <dbReference type="Proteomes" id="UP000608154"/>
    </source>
</evidence>
<comment type="caution">
    <text evidence="2">The sequence shown here is derived from an EMBL/GenBank/DDBJ whole genome shotgun (WGS) entry which is preliminary data.</text>
</comment>
<feature type="region of interest" description="Disordered" evidence="1">
    <location>
        <begin position="1"/>
        <end position="28"/>
    </location>
</feature>
<accession>A0A916TR62</accession>
<evidence type="ECO:0000313" key="2">
    <source>
        <dbReference type="EMBL" id="GGB94898.1"/>
    </source>
</evidence>
<dbReference type="Proteomes" id="UP000608154">
    <property type="component" value="Unassembled WGS sequence"/>
</dbReference>
<organism evidence="2 3">
    <name type="scientific">Novosphingobium endophyticum</name>
    <dbReference type="NCBI Taxonomy" id="1955250"/>
    <lineage>
        <taxon>Bacteria</taxon>
        <taxon>Pseudomonadati</taxon>
        <taxon>Pseudomonadota</taxon>
        <taxon>Alphaproteobacteria</taxon>
        <taxon>Sphingomonadales</taxon>
        <taxon>Sphingomonadaceae</taxon>
        <taxon>Novosphingobium</taxon>
    </lineage>
</organism>
<dbReference type="AlphaFoldDB" id="A0A916TR62"/>
<keyword evidence="3" id="KW-1185">Reference proteome</keyword>
<protein>
    <submittedName>
        <fullName evidence="2">Uncharacterized protein</fullName>
    </submittedName>
</protein>
<evidence type="ECO:0000256" key="1">
    <source>
        <dbReference type="SAM" id="MobiDB-lite"/>
    </source>
</evidence>